<dbReference type="AlphaFoldDB" id="A0A1I8BA58"/>
<sequence>MSAAEELKGKGFGTRSKYSRIVHHRTRRELAAWWGEHRYRWRLNTRYDSQRGLTEYWHCAHKEEGIYICPARLKVIFRGNQGIAVYESKNREHDHNPLPPPNLLNVHETIVMEPFPLQTAQIVDMTPRFVSQPPKLEMTSTEKTGSRKSQEQKESKLDEKENKKG</sequence>
<evidence type="ECO:0000256" key="1">
    <source>
        <dbReference type="SAM" id="MobiDB-lite"/>
    </source>
</evidence>
<protein>
    <submittedName>
        <fullName evidence="3">FLYWCH-type domain-containing protein</fullName>
    </submittedName>
</protein>
<organism evidence="2 3">
    <name type="scientific">Meloidogyne hapla</name>
    <name type="common">Root-knot nematode worm</name>
    <dbReference type="NCBI Taxonomy" id="6305"/>
    <lineage>
        <taxon>Eukaryota</taxon>
        <taxon>Metazoa</taxon>
        <taxon>Ecdysozoa</taxon>
        <taxon>Nematoda</taxon>
        <taxon>Chromadorea</taxon>
        <taxon>Rhabditida</taxon>
        <taxon>Tylenchina</taxon>
        <taxon>Tylenchomorpha</taxon>
        <taxon>Tylenchoidea</taxon>
        <taxon>Meloidogynidae</taxon>
        <taxon>Meloidogyninae</taxon>
        <taxon>Meloidogyne</taxon>
    </lineage>
</organism>
<accession>A0A1I8BA58</accession>
<proteinExistence type="predicted"/>
<dbReference type="Proteomes" id="UP000095281">
    <property type="component" value="Unplaced"/>
</dbReference>
<evidence type="ECO:0000313" key="2">
    <source>
        <dbReference type="Proteomes" id="UP000095281"/>
    </source>
</evidence>
<reference evidence="3" key="1">
    <citation type="submission" date="2016-11" db="UniProtKB">
        <authorList>
            <consortium name="WormBaseParasite"/>
        </authorList>
    </citation>
    <scope>IDENTIFICATION</scope>
</reference>
<feature type="region of interest" description="Disordered" evidence="1">
    <location>
        <begin position="128"/>
        <end position="165"/>
    </location>
</feature>
<dbReference type="WBParaSite" id="MhA1_Contig1748.frz3.gene4">
    <property type="protein sequence ID" value="MhA1_Contig1748.frz3.gene4"/>
    <property type="gene ID" value="MhA1_Contig1748.frz3.gene4"/>
</dbReference>
<feature type="compositionally biased region" description="Basic and acidic residues" evidence="1">
    <location>
        <begin position="144"/>
        <end position="165"/>
    </location>
</feature>
<name>A0A1I8BA58_MELHA</name>
<keyword evidence="2" id="KW-1185">Reference proteome</keyword>
<evidence type="ECO:0000313" key="3">
    <source>
        <dbReference type="WBParaSite" id="MhA1_Contig1748.frz3.gene4"/>
    </source>
</evidence>